<dbReference type="SMART" id="SM00530">
    <property type="entry name" value="HTH_XRE"/>
    <property type="match status" value="1"/>
</dbReference>
<feature type="domain" description="HTH cro/C1-type" evidence="1">
    <location>
        <begin position="17"/>
        <end position="71"/>
    </location>
</feature>
<proteinExistence type="predicted"/>
<name>Q93P80_9BACT</name>
<geneLocation type="plasmid" evidence="2">
    <name>pSD15</name>
</geneLocation>
<dbReference type="Gene3D" id="1.10.260.40">
    <property type="entry name" value="lambda repressor-like DNA-binding domains"/>
    <property type="match status" value="1"/>
</dbReference>
<keyword evidence="2" id="KW-0614">Plasmid</keyword>
<dbReference type="Pfam" id="PF21956">
    <property type="entry name" value="DUF6922"/>
    <property type="match status" value="1"/>
</dbReference>
<dbReference type="AlphaFoldDB" id="Q93P80"/>
<dbReference type="SUPFAM" id="SSF47413">
    <property type="entry name" value="lambda repressor-like DNA-binding domains"/>
    <property type="match status" value="1"/>
</dbReference>
<dbReference type="InterPro" id="IPR010982">
    <property type="entry name" value="Lambda_DNA-bd_dom_sf"/>
</dbReference>
<dbReference type="Pfam" id="PF01381">
    <property type="entry name" value="HTH_3"/>
    <property type="match status" value="1"/>
</dbReference>
<dbReference type="InterPro" id="IPR053830">
    <property type="entry name" value="DUF6922"/>
</dbReference>
<dbReference type="GO" id="GO:0003677">
    <property type="term" value="F:DNA binding"/>
    <property type="evidence" value="ECO:0007669"/>
    <property type="project" value="InterPro"/>
</dbReference>
<dbReference type="RefSeq" id="WP_010925665.1">
    <property type="nucleotide sequence ID" value="NC_002806.1"/>
</dbReference>
<sequence>MNPYIEKYKSIHPGIVLKRELKKRLLKQRPFAISIGEHPQTLNAITKGKRNLKISLALKIEKKLGLEEGSLALLQTYYDIKVERDKQGTTPDMSILRKSLFWDTDINSVDWSDQSKAVIHRVFERGNEAEKDEIVRFYGAGEVEAALQGAGRKPYTTSH</sequence>
<dbReference type="PROSITE" id="PS50943">
    <property type="entry name" value="HTH_CROC1"/>
    <property type="match status" value="1"/>
</dbReference>
<dbReference type="CDD" id="cd00093">
    <property type="entry name" value="HTH_XRE"/>
    <property type="match status" value="1"/>
</dbReference>
<organism evidence="2">
    <name type="scientific">Microscilla sp. PRE1</name>
    <dbReference type="NCBI Taxonomy" id="155537"/>
    <lineage>
        <taxon>Bacteria</taxon>
        <taxon>Pseudomonadati</taxon>
        <taxon>Bacteroidota</taxon>
        <taxon>Cytophagia</taxon>
        <taxon>Cytophagales</taxon>
        <taxon>Microscillaceae</taxon>
        <taxon>Microscilla</taxon>
    </lineage>
</organism>
<accession>Q93P80</accession>
<reference evidence="2" key="1">
    <citation type="journal article" date="2001" name="Appl. Environ. Microbiol.">
        <title>Sequence analysis of a 101-kilobase plasmid required for agar degradation by a Microscilla isolate.</title>
        <authorList>
            <person name="Zhong Z."/>
            <person name="Toukdarian A."/>
            <person name="Helinski D."/>
            <person name="Knauf V."/>
            <person name="Sykes S."/>
            <person name="Wilkinson J.E."/>
            <person name="O'Bryne C."/>
            <person name="Shea T."/>
            <person name="DeLoughery C."/>
            <person name="Caspi R."/>
        </authorList>
    </citation>
    <scope>NUCLEOTIDE SEQUENCE</scope>
    <source>
        <strain evidence="2">PRE1</strain>
        <plasmid evidence="2">pSD15</plasmid>
    </source>
</reference>
<evidence type="ECO:0000313" key="2">
    <source>
        <dbReference type="EMBL" id="AAK62873.1"/>
    </source>
</evidence>
<evidence type="ECO:0000259" key="1">
    <source>
        <dbReference type="PROSITE" id="PS50943"/>
    </source>
</evidence>
<dbReference type="EMBL" id="AF339846">
    <property type="protein sequence ID" value="AAK62873.1"/>
    <property type="molecule type" value="Genomic_DNA"/>
</dbReference>
<dbReference type="InterPro" id="IPR001387">
    <property type="entry name" value="Cro/C1-type_HTH"/>
</dbReference>
<protein>
    <submittedName>
        <fullName evidence="2">MS151</fullName>
    </submittedName>
</protein>